<name>A0A5M3X3I4_9ACTN</name>
<dbReference type="AlphaFoldDB" id="A0A5M3X3I4"/>
<sequence>MGRRAPYWLALPGWLWLGIFLVVPIAAMASVSLTTGNLIEGFAQTLSVSNYSDAIAKYSTQLVRSLVYGGVATLLMLLLGYPVAYWIAFKGGSRKSMYLFLLLLPFFVSFVLRTISWGFLLADDGILFGTLKGWGVLPTDFHVLATTVAVIGGLVYNFLPFMILPIYVALERVDPRVIEAAYDLYASRFDAFRRVVLPLSLPGVFAGVLMTFVPATADPVNAAVLGGTGNTMIGNIIQTEYLVNSNYPTASALSFTLMAVLLIGIFIYARTLGTDNVLEAAAR</sequence>
<feature type="transmembrane region" description="Helical" evidence="8">
    <location>
        <begin position="66"/>
        <end position="87"/>
    </location>
</feature>
<evidence type="ECO:0000256" key="7">
    <source>
        <dbReference type="ARBA" id="ARBA00023136"/>
    </source>
</evidence>
<organism evidence="10 11">
    <name type="scientific">Acrocarpospora macrocephala</name>
    <dbReference type="NCBI Taxonomy" id="150177"/>
    <lineage>
        <taxon>Bacteria</taxon>
        <taxon>Bacillati</taxon>
        <taxon>Actinomycetota</taxon>
        <taxon>Actinomycetes</taxon>
        <taxon>Streptosporangiales</taxon>
        <taxon>Streptosporangiaceae</taxon>
        <taxon>Acrocarpospora</taxon>
    </lineage>
</organism>
<gene>
    <name evidence="10" type="ORF">Amac_087890</name>
</gene>
<keyword evidence="4" id="KW-1003">Cell membrane</keyword>
<feature type="transmembrane region" description="Helical" evidence="8">
    <location>
        <begin position="250"/>
        <end position="269"/>
    </location>
</feature>
<dbReference type="EMBL" id="BLAE01000071">
    <property type="protein sequence ID" value="GES15192.1"/>
    <property type="molecule type" value="Genomic_DNA"/>
</dbReference>
<evidence type="ECO:0000256" key="3">
    <source>
        <dbReference type="ARBA" id="ARBA00022448"/>
    </source>
</evidence>
<reference evidence="10 11" key="1">
    <citation type="submission" date="2019-10" db="EMBL/GenBank/DDBJ databases">
        <title>Whole genome shotgun sequence of Acrocarpospora macrocephala NBRC 16266.</title>
        <authorList>
            <person name="Ichikawa N."/>
            <person name="Kimura A."/>
            <person name="Kitahashi Y."/>
            <person name="Komaki H."/>
            <person name="Oguchi A."/>
        </authorList>
    </citation>
    <scope>NUCLEOTIDE SEQUENCE [LARGE SCALE GENOMIC DNA]</scope>
    <source>
        <strain evidence="10 11">NBRC 16266</strain>
    </source>
</reference>
<evidence type="ECO:0000259" key="9">
    <source>
        <dbReference type="PROSITE" id="PS50928"/>
    </source>
</evidence>
<keyword evidence="5 8" id="KW-0812">Transmembrane</keyword>
<comment type="similarity">
    <text evidence="2">Belongs to the binding-protein-dependent transport system permease family. CysTW subfamily.</text>
</comment>
<dbReference type="Pfam" id="PF00528">
    <property type="entry name" value="BPD_transp_1"/>
    <property type="match status" value="1"/>
</dbReference>
<evidence type="ECO:0000313" key="10">
    <source>
        <dbReference type="EMBL" id="GES15192.1"/>
    </source>
</evidence>
<keyword evidence="3 8" id="KW-0813">Transport</keyword>
<dbReference type="Proteomes" id="UP000331127">
    <property type="component" value="Unassembled WGS sequence"/>
</dbReference>
<evidence type="ECO:0000313" key="11">
    <source>
        <dbReference type="Proteomes" id="UP000331127"/>
    </source>
</evidence>
<accession>A0A5M3X3I4</accession>
<dbReference type="SUPFAM" id="SSF161098">
    <property type="entry name" value="MetI-like"/>
    <property type="match status" value="1"/>
</dbReference>
<evidence type="ECO:0000256" key="8">
    <source>
        <dbReference type="RuleBase" id="RU363032"/>
    </source>
</evidence>
<feature type="domain" description="ABC transmembrane type-1" evidence="9">
    <location>
        <begin position="62"/>
        <end position="268"/>
    </location>
</feature>
<feature type="transmembrane region" description="Helical" evidence="8">
    <location>
        <begin position="141"/>
        <end position="170"/>
    </location>
</feature>
<evidence type="ECO:0000256" key="2">
    <source>
        <dbReference type="ARBA" id="ARBA00007069"/>
    </source>
</evidence>
<dbReference type="Gene3D" id="1.10.3720.10">
    <property type="entry name" value="MetI-like"/>
    <property type="match status" value="1"/>
</dbReference>
<keyword evidence="11" id="KW-1185">Reference proteome</keyword>
<proteinExistence type="inferred from homology"/>
<evidence type="ECO:0000256" key="6">
    <source>
        <dbReference type="ARBA" id="ARBA00022989"/>
    </source>
</evidence>
<dbReference type="OrthoDB" id="9808619at2"/>
<dbReference type="PANTHER" id="PTHR42929:SF1">
    <property type="entry name" value="INNER MEMBRANE ABC TRANSPORTER PERMEASE PROTEIN YDCU-RELATED"/>
    <property type="match status" value="1"/>
</dbReference>
<dbReference type="RefSeq" id="WP_155360333.1">
    <property type="nucleotide sequence ID" value="NZ_BAAAHL010000073.1"/>
</dbReference>
<dbReference type="InterPro" id="IPR000515">
    <property type="entry name" value="MetI-like"/>
</dbReference>
<protein>
    <submittedName>
        <fullName evidence="10">ABC transporter permease</fullName>
    </submittedName>
</protein>
<dbReference type="PANTHER" id="PTHR42929">
    <property type="entry name" value="INNER MEMBRANE ABC TRANSPORTER PERMEASE PROTEIN YDCU-RELATED-RELATED"/>
    <property type="match status" value="1"/>
</dbReference>
<evidence type="ECO:0000256" key="5">
    <source>
        <dbReference type="ARBA" id="ARBA00022692"/>
    </source>
</evidence>
<feature type="transmembrane region" description="Helical" evidence="8">
    <location>
        <begin position="191"/>
        <end position="213"/>
    </location>
</feature>
<dbReference type="InterPro" id="IPR035906">
    <property type="entry name" value="MetI-like_sf"/>
</dbReference>
<comment type="caution">
    <text evidence="10">The sequence shown here is derived from an EMBL/GenBank/DDBJ whole genome shotgun (WGS) entry which is preliminary data.</text>
</comment>
<dbReference type="CDD" id="cd06261">
    <property type="entry name" value="TM_PBP2"/>
    <property type="match status" value="1"/>
</dbReference>
<keyword evidence="6 8" id="KW-1133">Transmembrane helix</keyword>
<dbReference type="GO" id="GO:0005886">
    <property type="term" value="C:plasma membrane"/>
    <property type="evidence" value="ECO:0007669"/>
    <property type="project" value="UniProtKB-SubCell"/>
</dbReference>
<feature type="transmembrane region" description="Helical" evidence="8">
    <location>
        <begin position="7"/>
        <end position="29"/>
    </location>
</feature>
<dbReference type="PROSITE" id="PS50928">
    <property type="entry name" value="ABC_TM1"/>
    <property type="match status" value="1"/>
</dbReference>
<keyword evidence="7 8" id="KW-0472">Membrane</keyword>
<evidence type="ECO:0000256" key="4">
    <source>
        <dbReference type="ARBA" id="ARBA00022475"/>
    </source>
</evidence>
<evidence type="ECO:0000256" key="1">
    <source>
        <dbReference type="ARBA" id="ARBA00004651"/>
    </source>
</evidence>
<comment type="subcellular location">
    <subcellularLocation>
        <location evidence="1 8">Cell membrane</location>
        <topology evidence="1 8">Multi-pass membrane protein</topology>
    </subcellularLocation>
</comment>
<feature type="transmembrane region" description="Helical" evidence="8">
    <location>
        <begin position="99"/>
        <end position="121"/>
    </location>
</feature>
<dbReference type="GO" id="GO:0055085">
    <property type="term" value="P:transmembrane transport"/>
    <property type="evidence" value="ECO:0007669"/>
    <property type="project" value="InterPro"/>
</dbReference>